<proteinExistence type="predicted"/>
<dbReference type="EMBL" id="JNSL01000203">
    <property type="protein sequence ID" value="KGA13047.1"/>
    <property type="molecule type" value="Genomic_DNA"/>
</dbReference>
<dbReference type="GO" id="GO:0008410">
    <property type="term" value="F:CoA-transferase activity"/>
    <property type="evidence" value="ECO:0007669"/>
    <property type="project" value="TreeGrafter"/>
</dbReference>
<dbReference type="Pfam" id="PF02515">
    <property type="entry name" value="CoA_transf_3"/>
    <property type="match status" value="1"/>
</dbReference>
<dbReference type="AlphaFoldDB" id="A0A094PPN0"/>
<dbReference type="InterPro" id="IPR050483">
    <property type="entry name" value="CoA-transferase_III_domain"/>
</dbReference>
<dbReference type="InterPro" id="IPR023606">
    <property type="entry name" value="CoA-Trfase_III_dom_1_sf"/>
</dbReference>
<evidence type="ECO:0000313" key="2">
    <source>
        <dbReference type="EMBL" id="KGA13047.1"/>
    </source>
</evidence>
<keyword evidence="1" id="KW-0808">Transferase</keyword>
<comment type="caution">
    <text evidence="2">The sequence shown here is derived from an EMBL/GenBank/DDBJ whole genome shotgun (WGS) entry which is preliminary data.</text>
</comment>
<dbReference type="SUPFAM" id="SSF89796">
    <property type="entry name" value="CoA-transferase family III (CaiB/BaiF)"/>
    <property type="match status" value="1"/>
</dbReference>
<gene>
    <name evidence="2" type="ORF">GM51_20870</name>
</gene>
<protein>
    <recommendedName>
        <fullName evidence="3">CoA transferase</fullName>
    </recommendedName>
</protein>
<dbReference type="PANTHER" id="PTHR48207">
    <property type="entry name" value="SUCCINATE--HYDROXYMETHYLGLUTARATE COA-TRANSFERASE"/>
    <property type="match status" value="1"/>
</dbReference>
<dbReference type="Gene3D" id="3.40.50.10540">
    <property type="entry name" value="Crotonobetainyl-coa:carnitine coa-transferase, domain 1"/>
    <property type="match status" value="1"/>
</dbReference>
<evidence type="ECO:0008006" key="3">
    <source>
        <dbReference type="Google" id="ProtNLM"/>
    </source>
</evidence>
<reference evidence="2" key="1">
    <citation type="submission" date="2014-06" db="EMBL/GenBank/DDBJ databases">
        <title>Key roles for freshwater Actinobacteria revealed by deep metagenomic sequencing.</title>
        <authorList>
            <person name="Ghai R."/>
            <person name="Mizuno C.M."/>
            <person name="Picazo A."/>
            <person name="Camacho A."/>
            <person name="Rodriguez-Valera F."/>
        </authorList>
    </citation>
    <scope>NUCLEOTIDE SEQUENCE</scope>
</reference>
<dbReference type="InterPro" id="IPR003673">
    <property type="entry name" value="CoA-Trfase_fam_III"/>
</dbReference>
<feature type="non-terminal residue" evidence="2">
    <location>
        <position position="68"/>
    </location>
</feature>
<sequence length="68" mass="7358">MNQLPSPLSGIRVLDLTRVLAGPHCGRMLCDYGAEVIKVEPPDGDLTRFSSPRVGSLATYFIQQNAGK</sequence>
<dbReference type="PANTHER" id="PTHR48207:SF3">
    <property type="entry name" value="SUCCINATE--HYDROXYMETHYLGLUTARATE COA-TRANSFERASE"/>
    <property type="match status" value="1"/>
</dbReference>
<accession>A0A094PPN0</accession>
<organism evidence="2">
    <name type="scientific">freshwater metagenome</name>
    <dbReference type="NCBI Taxonomy" id="449393"/>
    <lineage>
        <taxon>unclassified sequences</taxon>
        <taxon>metagenomes</taxon>
        <taxon>ecological metagenomes</taxon>
    </lineage>
</organism>
<evidence type="ECO:0000256" key="1">
    <source>
        <dbReference type="ARBA" id="ARBA00022679"/>
    </source>
</evidence>
<name>A0A094PPN0_9ZZZZ</name>